<protein>
    <submittedName>
        <fullName evidence="3">Type II toxin-antitoxin system ParD family antitoxin</fullName>
    </submittedName>
</protein>
<comment type="similarity">
    <text evidence="1">Belongs to the ParD antitoxin family.</text>
</comment>
<dbReference type="Pfam" id="PF03693">
    <property type="entry name" value="ParD_antitoxin"/>
    <property type="match status" value="1"/>
</dbReference>
<keyword evidence="2" id="KW-1277">Toxin-antitoxin system</keyword>
<evidence type="ECO:0000256" key="1">
    <source>
        <dbReference type="ARBA" id="ARBA00008580"/>
    </source>
</evidence>
<dbReference type="OrthoDB" id="9815501at2"/>
<reference evidence="3 4" key="1">
    <citation type="journal article" date="2018" name="Sci. Rep.">
        <title>Rhizobium tumorigenes sp. nov., a novel plant tumorigenic bacterium isolated from cane gall tumors on thornless blackberry.</title>
        <authorList>
            <person name="Kuzmanovi N."/>
            <person name="Smalla K."/>
            <person name="Gronow S."/>
            <person name="PuBawska J."/>
        </authorList>
    </citation>
    <scope>NUCLEOTIDE SEQUENCE [LARGE SCALE GENOMIC DNA]</scope>
    <source>
        <strain evidence="3 4">CCBAU 85046</strain>
    </source>
</reference>
<evidence type="ECO:0000256" key="2">
    <source>
        <dbReference type="ARBA" id="ARBA00022649"/>
    </source>
</evidence>
<comment type="caution">
    <text evidence="3">The sequence shown here is derived from an EMBL/GenBank/DDBJ whole genome shotgun (WGS) entry which is preliminary data.</text>
</comment>
<accession>A0A2W4C6I6</accession>
<dbReference type="Gene3D" id="6.10.10.120">
    <property type="entry name" value="Antitoxin ParD1-like"/>
    <property type="match status" value="1"/>
</dbReference>
<dbReference type="CDD" id="cd22231">
    <property type="entry name" value="RHH_NikR_HicB-like"/>
    <property type="match status" value="1"/>
</dbReference>
<dbReference type="NCBIfam" id="TIGR02606">
    <property type="entry name" value="antidote_CC2985"/>
    <property type="match status" value="1"/>
</dbReference>
<organism evidence="3 4">
    <name type="scientific">Rhizobium tubonense</name>
    <dbReference type="NCBI Taxonomy" id="484088"/>
    <lineage>
        <taxon>Bacteria</taxon>
        <taxon>Pseudomonadati</taxon>
        <taxon>Pseudomonadota</taxon>
        <taxon>Alphaproteobacteria</taxon>
        <taxon>Hyphomicrobiales</taxon>
        <taxon>Rhizobiaceae</taxon>
        <taxon>Rhizobium/Agrobacterium group</taxon>
        <taxon>Rhizobium</taxon>
    </lineage>
</organism>
<gene>
    <name evidence="3" type="ORF">CPY51_26785</name>
</gene>
<sequence length="81" mass="9234">MNVSIGKRWEEFVEKTVEEGRYSSASEVVREGLRLVEEREAKIAALRKMIEESISEGGHVTQEEMDAALDEVTIEMKNEGY</sequence>
<dbReference type="InterPro" id="IPR010985">
    <property type="entry name" value="Ribbon_hlx_hlx"/>
</dbReference>
<dbReference type="SUPFAM" id="SSF47598">
    <property type="entry name" value="Ribbon-helix-helix"/>
    <property type="match status" value="1"/>
</dbReference>
<name>A0A2W4C6I6_9HYPH</name>
<proteinExistence type="inferred from homology"/>
<dbReference type="InterPro" id="IPR022789">
    <property type="entry name" value="ParD"/>
</dbReference>
<evidence type="ECO:0000313" key="3">
    <source>
        <dbReference type="EMBL" id="PZM09132.1"/>
    </source>
</evidence>
<evidence type="ECO:0000313" key="4">
    <source>
        <dbReference type="Proteomes" id="UP000248925"/>
    </source>
</evidence>
<keyword evidence="4" id="KW-1185">Reference proteome</keyword>
<dbReference type="RefSeq" id="WP_111163283.1">
    <property type="nucleotide sequence ID" value="NZ_PCDP01000061.1"/>
</dbReference>
<dbReference type="InterPro" id="IPR038296">
    <property type="entry name" value="ParD_sf"/>
</dbReference>
<dbReference type="GO" id="GO:0006355">
    <property type="term" value="P:regulation of DNA-templated transcription"/>
    <property type="evidence" value="ECO:0007669"/>
    <property type="project" value="InterPro"/>
</dbReference>
<dbReference type="PANTHER" id="PTHR36582:SF2">
    <property type="entry name" value="ANTITOXIN PARD"/>
    <property type="match status" value="1"/>
</dbReference>
<dbReference type="EMBL" id="PCDP01000061">
    <property type="protein sequence ID" value="PZM09132.1"/>
    <property type="molecule type" value="Genomic_DNA"/>
</dbReference>
<dbReference type="Proteomes" id="UP000248925">
    <property type="component" value="Unassembled WGS sequence"/>
</dbReference>
<dbReference type="PANTHER" id="PTHR36582">
    <property type="entry name" value="ANTITOXIN PARD"/>
    <property type="match status" value="1"/>
</dbReference>
<dbReference type="AlphaFoldDB" id="A0A2W4C6I6"/>